<feature type="chain" id="PRO_5046878390" evidence="1">
    <location>
        <begin position="23"/>
        <end position="104"/>
    </location>
</feature>
<feature type="signal peptide" evidence="1">
    <location>
        <begin position="1"/>
        <end position="22"/>
    </location>
</feature>
<reference evidence="2 3" key="1">
    <citation type="submission" date="2019-02" db="EMBL/GenBank/DDBJ databases">
        <title>Genomic Encyclopedia of Type Strains, Phase IV (KMG-IV): sequencing the most valuable type-strain genomes for metagenomic binning, comparative biology and taxonomic classification.</title>
        <authorList>
            <person name="Goeker M."/>
        </authorList>
    </citation>
    <scope>NUCLEOTIDE SEQUENCE [LARGE SCALE GENOMIC DNA]</scope>
    <source>
        <strain evidence="2 3">DSM 21223</strain>
    </source>
</reference>
<proteinExistence type="predicted"/>
<dbReference type="InterPro" id="IPR011690">
    <property type="entry name" value="P_starv_induced_PsiF"/>
</dbReference>
<dbReference type="EMBL" id="SHKM01000002">
    <property type="protein sequence ID" value="RZT76551.1"/>
    <property type="molecule type" value="Genomic_DNA"/>
</dbReference>
<gene>
    <name evidence="2" type="ORF">EV678_2428</name>
</gene>
<accession>A0ABY0IMV7</accession>
<keyword evidence="1" id="KW-0732">Signal</keyword>
<sequence length="104" mass="10687">MKKMLLALCSLACIGLAPVAGAADAAKAPTPQQERMKNCNKEAGEKGLKGDERKGFMKTCLSGKTADAPAANAECQSKAAEKKLAGAAKASFIKKCEADSQAAK</sequence>
<protein>
    <submittedName>
        <fullName evidence="2">PsiF repeat-containing protein</fullName>
    </submittedName>
</protein>
<evidence type="ECO:0000313" key="2">
    <source>
        <dbReference type="EMBL" id="RZT76551.1"/>
    </source>
</evidence>
<dbReference type="RefSeq" id="WP_130459698.1">
    <property type="nucleotide sequence ID" value="NZ_SHKM01000002.1"/>
</dbReference>
<name>A0ABY0IMV7_9RHOO</name>
<dbReference type="Pfam" id="PF07769">
    <property type="entry name" value="PsiF_repeat"/>
    <property type="match status" value="1"/>
</dbReference>
<evidence type="ECO:0000256" key="1">
    <source>
        <dbReference type="SAM" id="SignalP"/>
    </source>
</evidence>
<dbReference type="Proteomes" id="UP000292136">
    <property type="component" value="Unassembled WGS sequence"/>
</dbReference>
<evidence type="ECO:0000313" key="3">
    <source>
        <dbReference type="Proteomes" id="UP000292136"/>
    </source>
</evidence>
<organism evidence="2 3">
    <name type="scientific">Azospira oryzae</name>
    <dbReference type="NCBI Taxonomy" id="146939"/>
    <lineage>
        <taxon>Bacteria</taxon>
        <taxon>Pseudomonadati</taxon>
        <taxon>Pseudomonadota</taxon>
        <taxon>Betaproteobacteria</taxon>
        <taxon>Rhodocyclales</taxon>
        <taxon>Rhodocyclaceae</taxon>
        <taxon>Azospira</taxon>
    </lineage>
</organism>
<keyword evidence="3" id="KW-1185">Reference proteome</keyword>
<comment type="caution">
    <text evidence="2">The sequence shown here is derived from an EMBL/GenBank/DDBJ whole genome shotgun (WGS) entry which is preliminary data.</text>
</comment>